<dbReference type="RefSeq" id="WP_007047194.1">
    <property type="nucleotide sequence ID" value="NZ_GG704769.1"/>
</dbReference>
<dbReference type="EMBL" id="ACBY02000023">
    <property type="protein sequence ID" value="EFB76034.1"/>
    <property type="molecule type" value="Genomic_DNA"/>
</dbReference>
<dbReference type="SMART" id="SM00530">
    <property type="entry name" value="HTH_XRE"/>
    <property type="match status" value="1"/>
</dbReference>
<dbReference type="eggNOG" id="COG1396">
    <property type="taxonomic scope" value="Bacteria"/>
</dbReference>
<keyword evidence="3" id="KW-0804">Transcription</keyword>
<dbReference type="InterPro" id="IPR001387">
    <property type="entry name" value="Cro/C1-type_HTH"/>
</dbReference>
<dbReference type="GO" id="GO:0003677">
    <property type="term" value="F:DNA binding"/>
    <property type="evidence" value="ECO:0007669"/>
    <property type="project" value="UniProtKB-KW"/>
</dbReference>
<reference evidence="5" key="1">
    <citation type="submission" date="2009-12" db="EMBL/GenBank/DDBJ databases">
        <authorList>
            <person name="Weinstock G."/>
            <person name="Sodergren E."/>
            <person name="Clifton S."/>
            <person name="Fulton L."/>
            <person name="Fulton B."/>
            <person name="Courtney L."/>
            <person name="Fronick C."/>
            <person name="Harrison M."/>
            <person name="Strong C."/>
            <person name="Farmer C."/>
            <person name="Delahaunty K."/>
            <person name="Markovic C."/>
            <person name="Hall O."/>
            <person name="Minx P."/>
            <person name="Tomlinson C."/>
            <person name="Mitreva M."/>
            <person name="Nelson J."/>
            <person name="Hou S."/>
            <person name="Wollam A."/>
            <person name="Pepin K.H."/>
            <person name="Johnson M."/>
            <person name="Bhonagiri V."/>
            <person name="Nash W.E."/>
            <person name="Warren W."/>
            <person name="Chinwalla A."/>
            <person name="Mardis E.R."/>
            <person name="Wilson R.K."/>
        </authorList>
    </citation>
    <scope>NUCLEOTIDE SEQUENCE [LARGE SCALE GENOMIC DNA]</scope>
    <source>
        <strain evidence="5">DSM 15176</strain>
    </source>
</reference>
<accession>D1PN99</accession>
<dbReference type="PANTHER" id="PTHR40661">
    <property type="match status" value="1"/>
</dbReference>
<evidence type="ECO:0000256" key="1">
    <source>
        <dbReference type="ARBA" id="ARBA00023015"/>
    </source>
</evidence>
<name>D1PN99_9FIRM</name>
<dbReference type="PROSITE" id="PS50943">
    <property type="entry name" value="HTH_CROC1"/>
    <property type="match status" value="1"/>
</dbReference>
<dbReference type="HOGENOM" id="CLU_066192_5_1_9"/>
<dbReference type="PANTHER" id="PTHR40661:SF3">
    <property type="entry name" value="FELS-1 PROPHAGE TRANSCRIPTIONAL REGULATOR"/>
    <property type="match status" value="1"/>
</dbReference>
<dbReference type="AlphaFoldDB" id="D1PN99"/>
<evidence type="ECO:0000313" key="5">
    <source>
        <dbReference type="EMBL" id="EFB76034.1"/>
    </source>
</evidence>
<keyword evidence="6" id="KW-1185">Reference proteome</keyword>
<dbReference type="InterPro" id="IPR010982">
    <property type="entry name" value="Lambda_DNA-bd_dom_sf"/>
</dbReference>
<feature type="domain" description="HTH cro/C1-type" evidence="4">
    <location>
        <begin position="13"/>
        <end position="62"/>
    </location>
</feature>
<dbReference type="SUPFAM" id="SSF47413">
    <property type="entry name" value="lambda repressor-like DNA-binding domains"/>
    <property type="match status" value="1"/>
</dbReference>
<proteinExistence type="predicted"/>
<evidence type="ECO:0000256" key="2">
    <source>
        <dbReference type="ARBA" id="ARBA00023125"/>
    </source>
</evidence>
<gene>
    <name evidence="5" type="ORF">SUBVAR_05818</name>
</gene>
<sequence>MDNLNERLSWLIKELNITKTAFADKLNVSQAFVSQICSGVKQPSDRTLADISREFSVSEEWIRTGKGKPFIEVSPDEELDYILGQIGAGADETIVRIIRAYWKLDEKEKAAVRKLIDNLAEKE</sequence>
<dbReference type="Pfam" id="PF01381">
    <property type="entry name" value="HTH_3"/>
    <property type="match status" value="1"/>
</dbReference>
<evidence type="ECO:0000256" key="3">
    <source>
        <dbReference type="ARBA" id="ARBA00023163"/>
    </source>
</evidence>
<dbReference type="STRING" id="411471.SUBVAR_05818"/>
<dbReference type="Gene3D" id="1.10.260.40">
    <property type="entry name" value="lambda repressor-like DNA-binding domains"/>
    <property type="match status" value="1"/>
</dbReference>
<comment type="caution">
    <text evidence="5">The sequence shown here is derived from an EMBL/GenBank/DDBJ whole genome shotgun (WGS) entry which is preliminary data.</text>
</comment>
<dbReference type="Proteomes" id="UP000003438">
    <property type="component" value="Unassembled WGS sequence"/>
</dbReference>
<evidence type="ECO:0000313" key="6">
    <source>
        <dbReference type="Proteomes" id="UP000003438"/>
    </source>
</evidence>
<dbReference type="CDD" id="cd00093">
    <property type="entry name" value="HTH_XRE"/>
    <property type="match status" value="1"/>
</dbReference>
<evidence type="ECO:0000259" key="4">
    <source>
        <dbReference type="PROSITE" id="PS50943"/>
    </source>
</evidence>
<keyword evidence="2 5" id="KW-0238">DNA-binding</keyword>
<keyword evidence="1" id="KW-0805">Transcription regulation</keyword>
<dbReference type="OrthoDB" id="2735991at2"/>
<protein>
    <submittedName>
        <fullName evidence="5">DNA-binding helix-turn-helix protein</fullName>
    </submittedName>
</protein>
<organism evidence="5 6">
    <name type="scientific">Subdoligranulum variabile DSM 15176</name>
    <dbReference type="NCBI Taxonomy" id="411471"/>
    <lineage>
        <taxon>Bacteria</taxon>
        <taxon>Bacillati</taxon>
        <taxon>Bacillota</taxon>
        <taxon>Clostridia</taxon>
        <taxon>Eubacteriales</taxon>
        <taxon>Oscillospiraceae</taxon>
        <taxon>Subdoligranulum</taxon>
    </lineage>
</organism>